<dbReference type="InterPro" id="IPR004838">
    <property type="entry name" value="NHTrfase_class1_PyrdxlP-BS"/>
</dbReference>
<dbReference type="InterPro" id="IPR029044">
    <property type="entry name" value="Nucleotide-diphossugar_trans"/>
</dbReference>
<evidence type="ECO:0000259" key="3">
    <source>
        <dbReference type="Pfam" id="PF12804"/>
    </source>
</evidence>
<organism evidence="4 5">
    <name type="scientific">Eshraghiella crossota CAG:259</name>
    <dbReference type="NCBI Taxonomy" id="1263062"/>
    <lineage>
        <taxon>Bacteria</taxon>
        <taxon>Bacillati</taxon>
        <taxon>Bacillota</taxon>
        <taxon>Clostridia</taxon>
        <taxon>Lachnospirales</taxon>
        <taxon>Lachnospiraceae</taxon>
        <taxon>Eshraghiella</taxon>
    </lineage>
</organism>
<evidence type="ECO:0000256" key="1">
    <source>
        <dbReference type="RuleBase" id="RU000481"/>
    </source>
</evidence>
<dbReference type="GO" id="GO:0008483">
    <property type="term" value="F:transaminase activity"/>
    <property type="evidence" value="ECO:0007669"/>
    <property type="project" value="UniProtKB-KW"/>
</dbReference>
<comment type="caution">
    <text evidence="4">The sequence shown here is derived from an EMBL/GenBank/DDBJ whole genome shotgun (WGS) entry which is preliminary data.</text>
</comment>
<dbReference type="GO" id="GO:0016779">
    <property type="term" value="F:nucleotidyltransferase activity"/>
    <property type="evidence" value="ECO:0007669"/>
    <property type="project" value="UniProtKB-ARBA"/>
</dbReference>
<dbReference type="Gene3D" id="3.90.1150.10">
    <property type="entry name" value="Aspartate Aminotransferase, domain 1"/>
    <property type="match status" value="1"/>
</dbReference>
<keyword evidence="1" id="KW-0808">Transferase</keyword>
<proteinExistence type="inferred from homology"/>
<dbReference type="GO" id="GO:0030170">
    <property type="term" value="F:pyridoxal phosphate binding"/>
    <property type="evidence" value="ECO:0007669"/>
    <property type="project" value="InterPro"/>
</dbReference>
<gene>
    <name evidence="4" type="ORF">BN569_00498</name>
</gene>
<dbReference type="EMBL" id="CAYU010000050">
    <property type="protein sequence ID" value="CCY76934.1"/>
    <property type="molecule type" value="Genomic_DNA"/>
</dbReference>
<dbReference type="EC" id="2.6.1.-" evidence="1"/>
<dbReference type="CDD" id="cd00609">
    <property type="entry name" value="AAT_like"/>
    <property type="match status" value="1"/>
</dbReference>
<dbReference type="Proteomes" id="UP000018300">
    <property type="component" value="Unassembled WGS sequence"/>
</dbReference>
<evidence type="ECO:0000313" key="5">
    <source>
        <dbReference type="Proteomes" id="UP000018300"/>
    </source>
</evidence>
<dbReference type="SUPFAM" id="SSF53383">
    <property type="entry name" value="PLP-dependent transferases"/>
    <property type="match status" value="1"/>
</dbReference>
<dbReference type="InterPro" id="IPR004839">
    <property type="entry name" value="Aminotransferase_I/II_large"/>
</dbReference>
<dbReference type="CDD" id="cd02523">
    <property type="entry name" value="PC_cytidylyltransferase"/>
    <property type="match status" value="1"/>
</dbReference>
<accession>R5LHG2</accession>
<dbReference type="SUPFAM" id="SSF53448">
    <property type="entry name" value="Nucleotide-diphospho-sugar transferases"/>
    <property type="match status" value="1"/>
</dbReference>
<dbReference type="Pfam" id="PF00155">
    <property type="entry name" value="Aminotran_1_2"/>
    <property type="match status" value="1"/>
</dbReference>
<feature type="domain" description="Aminotransferase class I/classII large" evidence="2">
    <location>
        <begin position="310"/>
        <end position="599"/>
    </location>
</feature>
<keyword evidence="1" id="KW-0032">Aminotransferase</keyword>
<sequence length="605" mass="70719">MQSIILAAGLGSRLGELTKECTKCMVKINGITLIERMLRQLDRYGMDRIIIVTGYKGDILKDYVQNLRINTPVVFVDNSDYRHTNNIYSLWLTREFLEEMDSLVLESDMIFEDRVIEKMLAIDNGCGTFVARPRPWMDGSIVKLDKDNNIVYFVDDEEVKRIDPSYYHKIVSIYKFKKRYVSEKYMTYLNEYVKKNKDNNLYESLLKVIDLDVEKKIPAEILDEEQWYEINDIQDMDIAESMFADGNEKVRKYLQRYGGYWRYPAMRDFCYLVNPYFPNERFMNEMKSNFDVLVREYPSGMAVNSLLAGHFFGVRTENICVGNGTAELIKSLMENISGNIGMVYPTFEEYPHRKKDVEVIPYYVVDKDFDYSVDDIMSYYEGKDISAIVLVNPDNPSGHFISKKDILRLEDWCRSKGRKLIVDESFIDFVEDDEWHTLLDMEVLLNHPSLIVLKSISKSFGVAGLRLGVIATADTDLIAFMKKDVAIWNINSFAEYYLQIIEKYRDDYYEAMEKFKEVRRRYLDKLSKIKGFKVYPSQANYVMCHIENSVTSTELADILLNRYNVLIKNLASKEGLNKGNYVRLSVKSDEENDYIVNALMEIFNN</sequence>
<comment type="cofactor">
    <cofactor evidence="1">
        <name>pyridoxal 5'-phosphate</name>
        <dbReference type="ChEBI" id="CHEBI:597326"/>
    </cofactor>
</comment>
<dbReference type="Gene3D" id="3.40.640.10">
    <property type="entry name" value="Type I PLP-dependent aspartate aminotransferase-like (Major domain)"/>
    <property type="match status" value="1"/>
</dbReference>
<dbReference type="InterPro" id="IPR015421">
    <property type="entry name" value="PyrdxlP-dep_Trfase_major"/>
</dbReference>
<comment type="similarity">
    <text evidence="1">Belongs to the class-I pyridoxal-phosphate-dependent aminotransferase family.</text>
</comment>
<dbReference type="PROSITE" id="PS00105">
    <property type="entry name" value="AA_TRANSFER_CLASS_1"/>
    <property type="match status" value="1"/>
</dbReference>
<dbReference type="InterPro" id="IPR015422">
    <property type="entry name" value="PyrdxlP-dep_Trfase_small"/>
</dbReference>
<protein>
    <recommendedName>
        <fullName evidence="1">Aminotransferase</fullName>
        <ecNumber evidence="1">2.6.1.-</ecNumber>
    </recommendedName>
</protein>
<reference evidence="4" key="1">
    <citation type="submission" date="2012-11" db="EMBL/GenBank/DDBJ databases">
        <title>Dependencies among metagenomic species, viruses, plasmids and units of genetic variation.</title>
        <authorList>
            <person name="Nielsen H.B."/>
            <person name="Almeida M."/>
            <person name="Juncker A.S."/>
            <person name="Rasmussen S."/>
            <person name="Li J."/>
            <person name="Sunagawa S."/>
            <person name="Plichta D."/>
            <person name="Gautier L."/>
            <person name="Le Chatelier E."/>
            <person name="Peletier E."/>
            <person name="Bonde I."/>
            <person name="Nielsen T."/>
            <person name="Manichanh C."/>
            <person name="Arumugam M."/>
            <person name="Batto J."/>
            <person name="Santos M.B.Q.D."/>
            <person name="Blom N."/>
            <person name="Borruel N."/>
            <person name="Burgdorf K.S."/>
            <person name="Boumezbeur F."/>
            <person name="Casellas F."/>
            <person name="Dore J."/>
            <person name="Guarner F."/>
            <person name="Hansen T."/>
            <person name="Hildebrand F."/>
            <person name="Kaas R.S."/>
            <person name="Kennedy S."/>
            <person name="Kristiansen K."/>
            <person name="Kultima J.R."/>
            <person name="Leonard P."/>
            <person name="Levenez F."/>
            <person name="Lund O."/>
            <person name="Moumen B."/>
            <person name="Le Paslier D."/>
            <person name="Pons N."/>
            <person name="Pedersen O."/>
            <person name="Prifti E."/>
            <person name="Qin J."/>
            <person name="Raes J."/>
            <person name="Tap J."/>
            <person name="Tims S."/>
            <person name="Ussery D.W."/>
            <person name="Yamada T."/>
            <person name="MetaHit consortium"/>
            <person name="Renault P."/>
            <person name="Sicheritz-Ponten T."/>
            <person name="Bork P."/>
            <person name="Wang J."/>
            <person name="Brunak S."/>
            <person name="Ehrlich S.D."/>
        </authorList>
    </citation>
    <scope>NUCLEOTIDE SEQUENCE [LARGE SCALE GENOMIC DNA]</scope>
</reference>
<evidence type="ECO:0000313" key="4">
    <source>
        <dbReference type="EMBL" id="CCY76934.1"/>
    </source>
</evidence>
<dbReference type="AlphaFoldDB" id="R5LHG2"/>
<name>R5LHG2_9FIRM</name>
<dbReference type="InterPro" id="IPR015424">
    <property type="entry name" value="PyrdxlP-dep_Trfase"/>
</dbReference>
<evidence type="ECO:0000259" key="2">
    <source>
        <dbReference type="Pfam" id="PF00155"/>
    </source>
</evidence>
<dbReference type="InterPro" id="IPR025877">
    <property type="entry name" value="MobA-like_NTP_Trfase"/>
</dbReference>
<feature type="domain" description="MobA-like NTP transferase" evidence="3">
    <location>
        <begin position="4"/>
        <end position="131"/>
    </location>
</feature>
<dbReference type="Pfam" id="PF12804">
    <property type="entry name" value="NTP_transf_3"/>
    <property type="match status" value="1"/>
</dbReference>
<dbReference type="PANTHER" id="PTHR42885">
    <property type="entry name" value="HISTIDINOL-PHOSPHATE AMINOTRANSFERASE-RELATED"/>
    <property type="match status" value="1"/>
</dbReference>
<dbReference type="Gene3D" id="3.90.550.10">
    <property type="entry name" value="Spore Coat Polysaccharide Biosynthesis Protein SpsA, Chain A"/>
    <property type="match status" value="1"/>
</dbReference>